<evidence type="ECO:0000313" key="3">
    <source>
        <dbReference type="Proteomes" id="UP000028058"/>
    </source>
</evidence>
<dbReference type="Gene3D" id="3.40.630.30">
    <property type="match status" value="1"/>
</dbReference>
<dbReference type="Pfam" id="PF13523">
    <property type="entry name" value="Acetyltransf_8"/>
    <property type="match status" value="1"/>
</dbReference>
<gene>
    <name evidence="2" type="ORF">SFRA_014295</name>
</gene>
<dbReference type="OrthoDB" id="9087497at2"/>
<feature type="region of interest" description="Disordered" evidence="1">
    <location>
        <begin position="1"/>
        <end position="88"/>
    </location>
</feature>
<dbReference type="RefSeq" id="WP_050363290.1">
    <property type="nucleotide sequence ID" value="NZ_CP134822.1"/>
</dbReference>
<evidence type="ECO:0000313" key="2">
    <source>
        <dbReference type="EMBL" id="RKM95253.1"/>
    </source>
</evidence>
<dbReference type="Proteomes" id="UP000028058">
    <property type="component" value="Unassembled WGS sequence"/>
</dbReference>
<dbReference type="EMBL" id="JNAD02000006">
    <property type="protein sequence ID" value="RKM95253.1"/>
    <property type="molecule type" value="Genomic_DNA"/>
</dbReference>
<name>A0A454KZ09_9ACTN</name>
<accession>A0A454KZ09</accession>
<reference evidence="2 3" key="1">
    <citation type="journal article" date="2014" name="Genome Announc.">
        <title>Draft Genome Sequence of Streptomyces fradiae ATCC 19609, a Strain Highly Sensitive to Antibiotics.</title>
        <authorList>
            <person name="Bekker O.B."/>
            <person name="Klimina K.M."/>
            <person name="Vatlin A.A."/>
            <person name="Zakharevich N.V."/>
            <person name="Kasianov A.S."/>
            <person name="Danilenko V.N."/>
        </authorList>
    </citation>
    <scope>NUCLEOTIDE SEQUENCE [LARGE SCALE GENOMIC DNA]</scope>
    <source>
        <strain evidence="2 3">ATCC 19609</strain>
    </source>
</reference>
<proteinExistence type="predicted"/>
<evidence type="ECO:0000256" key="1">
    <source>
        <dbReference type="SAM" id="MobiDB-lite"/>
    </source>
</evidence>
<protein>
    <submittedName>
        <fullName evidence="2">N-acetyltransferase</fullName>
    </submittedName>
</protein>
<dbReference type="InterPro" id="IPR016181">
    <property type="entry name" value="Acyl_CoA_acyltransferase"/>
</dbReference>
<dbReference type="SUPFAM" id="SSF55729">
    <property type="entry name" value="Acyl-CoA N-acyltransferases (Nat)"/>
    <property type="match status" value="1"/>
</dbReference>
<dbReference type="PANTHER" id="PTHR31438:SF1">
    <property type="entry name" value="LYSINE N-ACYLTRANSFERASE C17G9.06C-RELATED"/>
    <property type="match status" value="1"/>
</dbReference>
<organism evidence="2 3">
    <name type="scientific">Streptomyces xinghaiensis</name>
    <dbReference type="NCBI Taxonomy" id="1038928"/>
    <lineage>
        <taxon>Bacteria</taxon>
        <taxon>Bacillati</taxon>
        <taxon>Actinomycetota</taxon>
        <taxon>Actinomycetes</taxon>
        <taxon>Kitasatosporales</taxon>
        <taxon>Streptomycetaceae</taxon>
        <taxon>Streptomyces</taxon>
    </lineage>
</organism>
<feature type="compositionally biased region" description="Basic and acidic residues" evidence="1">
    <location>
        <begin position="27"/>
        <end position="36"/>
    </location>
</feature>
<dbReference type="GO" id="GO:0016410">
    <property type="term" value="F:N-acyltransferase activity"/>
    <property type="evidence" value="ECO:0007669"/>
    <property type="project" value="TreeGrafter"/>
</dbReference>
<comment type="caution">
    <text evidence="2">The sequence shown here is derived from an EMBL/GenBank/DDBJ whole genome shotgun (WGS) entry which is preliminary data.</text>
</comment>
<keyword evidence="3" id="KW-1185">Reference proteome</keyword>
<sequence length="282" mass="28950">MTGEHGRTAGGSAGTADPPVSSTADTVDLRLPDKTPDGGGKGPAGDADPPAAGPEPAAGAHGLPAGSTGGAPDAESAPGPSPGRELLGDIASWGPAAVRAGSFRLLPVRAERDLPLLARWLGDPASATLRDLRDGAGTPPPADPVEAAARRLRARCGGDGRDIPCLGLLDGVPMSYWEIYRADLAPLARHYPTRPHDTGVRLLLGTAADRGRGLGSALLRAVSGLVLDNRPSCTRVVGEPDLRDTPSVAAFLRADFRFSAEVDLPGRRAAVLIRDRSPHGPR</sequence>
<dbReference type="AlphaFoldDB" id="A0A454KZ09"/>
<feature type="compositionally biased region" description="Low complexity" evidence="1">
    <location>
        <begin position="44"/>
        <end position="66"/>
    </location>
</feature>
<dbReference type="PANTHER" id="PTHR31438">
    <property type="entry name" value="LYSINE N-ACYLTRANSFERASE C17G9.06C-RELATED"/>
    <property type="match status" value="1"/>
</dbReference>